<feature type="transmembrane region" description="Helical" evidence="6">
    <location>
        <begin position="190"/>
        <end position="211"/>
    </location>
</feature>
<dbReference type="Proteomes" id="UP000225740">
    <property type="component" value="Unassembled WGS sequence"/>
</dbReference>
<keyword evidence="5" id="KW-0862">Zinc</keyword>
<accession>A0A2G1W7C7</accession>
<evidence type="ECO:0000256" key="1">
    <source>
        <dbReference type="ARBA" id="ARBA00004141"/>
    </source>
</evidence>
<keyword evidence="5" id="KW-0479">Metal-binding</keyword>
<evidence type="ECO:0000313" key="7">
    <source>
        <dbReference type="EMBL" id="PHQ34942.1"/>
    </source>
</evidence>
<dbReference type="InterPro" id="IPR004254">
    <property type="entry name" value="AdipoR/HlyIII-related"/>
</dbReference>
<protein>
    <submittedName>
        <fullName evidence="7">Hemolysin III</fullName>
    </submittedName>
</protein>
<keyword evidence="3 6" id="KW-1133">Transmembrane helix</keyword>
<sequence>MDHTVEVPPIQPEQEWANAWTHGFSAVLWCVVGAWLVRSSAGEPGLAIACGVYAASVVTTFACSTLSHVFLEQPWLDRFRACDQAAIYLMIIGTYTPIAYAYSPAGWRIPLLTAMWVAALAGFFNKAVRMHRLHSISVVSYLLLGWLPAIPLIRNVPVELAYAMFIGGVLYSLGTIFLMNDRRAPYLHAVWHLMVLSASLVHAIGIAWYVVEPIQNSAL</sequence>
<feature type="binding site" evidence="5">
    <location>
        <position position="188"/>
    </location>
    <ligand>
        <name>Zn(2+)</name>
        <dbReference type="ChEBI" id="CHEBI:29105"/>
    </ligand>
</feature>
<dbReference type="EMBL" id="NIZW01000009">
    <property type="protein sequence ID" value="PHQ34942.1"/>
    <property type="molecule type" value="Genomic_DNA"/>
</dbReference>
<feature type="transmembrane region" description="Helical" evidence="6">
    <location>
        <begin position="160"/>
        <end position="178"/>
    </location>
</feature>
<evidence type="ECO:0000256" key="4">
    <source>
        <dbReference type="ARBA" id="ARBA00023136"/>
    </source>
</evidence>
<dbReference type="GO" id="GO:0046872">
    <property type="term" value="F:metal ion binding"/>
    <property type="evidence" value="ECO:0007669"/>
    <property type="project" value="UniProtKB-KW"/>
</dbReference>
<feature type="transmembrane region" description="Helical" evidence="6">
    <location>
        <begin position="46"/>
        <end position="71"/>
    </location>
</feature>
<dbReference type="PANTHER" id="PTHR20855">
    <property type="entry name" value="ADIPOR/PROGESTIN RECEPTOR-RELATED"/>
    <property type="match status" value="1"/>
</dbReference>
<comment type="subcellular location">
    <subcellularLocation>
        <location evidence="1">Membrane</location>
        <topology evidence="1">Multi-pass membrane protein</topology>
    </subcellularLocation>
</comment>
<keyword evidence="4 6" id="KW-0472">Membrane</keyword>
<dbReference type="AlphaFoldDB" id="A0A2G1W7C7"/>
<name>A0A2G1W7C7_9BACT</name>
<dbReference type="OrthoDB" id="9813689at2"/>
<feature type="transmembrane region" description="Helical" evidence="6">
    <location>
        <begin position="105"/>
        <end position="124"/>
    </location>
</feature>
<gene>
    <name evidence="7" type="ORF">CEE69_13900</name>
</gene>
<feature type="transmembrane region" description="Helical" evidence="6">
    <location>
        <begin position="136"/>
        <end position="154"/>
    </location>
</feature>
<evidence type="ECO:0000256" key="2">
    <source>
        <dbReference type="ARBA" id="ARBA00022692"/>
    </source>
</evidence>
<organism evidence="7 8">
    <name type="scientific">Rhodopirellula bahusiensis</name>
    <dbReference type="NCBI Taxonomy" id="2014065"/>
    <lineage>
        <taxon>Bacteria</taxon>
        <taxon>Pseudomonadati</taxon>
        <taxon>Planctomycetota</taxon>
        <taxon>Planctomycetia</taxon>
        <taxon>Pirellulales</taxon>
        <taxon>Pirellulaceae</taxon>
        <taxon>Rhodopirellula</taxon>
    </lineage>
</organism>
<feature type="transmembrane region" description="Helical" evidence="6">
    <location>
        <begin position="20"/>
        <end position="37"/>
    </location>
</feature>
<evidence type="ECO:0000313" key="8">
    <source>
        <dbReference type="Proteomes" id="UP000225740"/>
    </source>
</evidence>
<dbReference type="Pfam" id="PF03006">
    <property type="entry name" value="HlyIII"/>
    <property type="match status" value="1"/>
</dbReference>
<keyword evidence="8" id="KW-1185">Reference proteome</keyword>
<dbReference type="PANTHER" id="PTHR20855:SF3">
    <property type="entry name" value="LD03007P"/>
    <property type="match status" value="1"/>
</dbReference>
<dbReference type="GO" id="GO:0016020">
    <property type="term" value="C:membrane"/>
    <property type="evidence" value="ECO:0007669"/>
    <property type="project" value="UniProtKB-SubCell"/>
</dbReference>
<feature type="binding site" evidence="5">
    <location>
        <position position="192"/>
    </location>
    <ligand>
        <name>Zn(2+)</name>
        <dbReference type="ChEBI" id="CHEBI:29105"/>
    </ligand>
</feature>
<comment type="caution">
    <text evidence="7">The sequence shown here is derived from an EMBL/GenBank/DDBJ whole genome shotgun (WGS) entry which is preliminary data.</text>
</comment>
<evidence type="ECO:0000256" key="5">
    <source>
        <dbReference type="PIRSR" id="PIRSR604254-1"/>
    </source>
</evidence>
<reference evidence="7 8" key="1">
    <citation type="submission" date="2017-06" db="EMBL/GenBank/DDBJ databases">
        <title>Description of Rhodopirellula bahusiensis sp. nov.</title>
        <authorList>
            <person name="Kizina J."/>
            <person name="Harder J."/>
        </authorList>
    </citation>
    <scope>NUCLEOTIDE SEQUENCE [LARGE SCALE GENOMIC DNA]</scope>
    <source>
        <strain evidence="7 8">SWK21</strain>
    </source>
</reference>
<feature type="binding site" evidence="5">
    <location>
        <position position="68"/>
    </location>
    <ligand>
        <name>Zn(2+)</name>
        <dbReference type="ChEBI" id="CHEBI:29105"/>
    </ligand>
</feature>
<evidence type="ECO:0000256" key="3">
    <source>
        <dbReference type="ARBA" id="ARBA00022989"/>
    </source>
</evidence>
<keyword evidence="2 6" id="KW-0812">Transmembrane</keyword>
<evidence type="ECO:0000256" key="6">
    <source>
        <dbReference type="SAM" id="Phobius"/>
    </source>
</evidence>
<proteinExistence type="predicted"/>